<dbReference type="Proteomes" id="UP000314982">
    <property type="component" value="Unassembled WGS sequence"/>
</dbReference>
<protein>
    <recommendedName>
        <fullName evidence="1">Rab-GAP TBC domain-containing protein</fullName>
    </recommendedName>
</protein>
<reference evidence="2" key="3">
    <citation type="submission" date="2025-09" db="UniProtKB">
        <authorList>
            <consortium name="Ensembl"/>
        </authorList>
    </citation>
    <scope>IDENTIFICATION</scope>
</reference>
<reference evidence="2" key="2">
    <citation type="submission" date="2025-08" db="UniProtKB">
        <authorList>
            <consortium name="Ensembl"/>
        </authorList>
    </citation>
    <scope>IDENTIFICATION</scope>
</reference>
<keyword evidence="3" id="KW-1185">Reference proteome</keyword>
<dbReference type="InterPro" id="IPR000195">
    <property type="entry name" value="Rab-GAP-TBC_dom"/>
</dbReference>
<organism evidence="2 3">
    <name type="scientific">Hucho hucho</name>
    <name type="common">huchen</name>
    <dbReference type="NCBI Taxonomy" id="62062"/>
    <lineage>
        <taxon>Eukaryota</taxon>
        <taxon>Metazoa</taxon>
        <taxon>Chordata</taxon>
        <taxon>Craniata</taxon>
        <taxon>Vertebrata</taxon>
        <taxon>Euteleostomi</taxon>
        <taxon>Actinopterygii</taxon>
        <taxon>Neopterygii</taxon>
        <taxon>Teleostei</taxon>
        <taxon>Protacanthopterygii</taxon>
        <taxon>Salmoniformes</taxon>
        <taxon>Salmonidae</taxon>
        <taxon>Salmoninae</taxon>
        <taxon>Hucho</taxon>
    </lineage>
</organism>
<feature type="domain" description="Rab-GAP TBC" evidence="1">
    <location>
        <begin position="21"/>
        <end position="86"/>
    </location>
</feature>
<sequence>MVKKWDKYRNSGRMVKRVYKGLPMQLRGQAWALMLDVEKVKNENEGKYERMKEQARMFSQEIKQIDLDVNRTFRNHIMFMDRFGFK</sequence>
<dbReference type="InterPro" id="IPR035969">
    <property type="entry name" value="Rab-GAP_TBC_sf"/>
</dbReference>
<dbReference type="STRING" id="62062.ENSHHUP00000036018"/>
<dbReference type="PANTHER" id="PTHR47219:SF25">
    <property type="entry name" value="RAB-GAP TBC DOMAIN-CONTAINING PROTEIN"/>
    <property type="match status" value="1"/>
</dbReference>
<evidence type="ECO:0000259" key="1">
    <source>
        <dbReference type="PROSITE" id="PS50086"/>
    </source>
</evidence>
<dbReference type="Ensembl" id="ENSHHUT00000037456.1">
    <property type="protein sequence ID" value="ENSHHUP00000036018.1"/>
    <property type="gene ID" value="ENSHHUG00000022651.1"/>
</dbReference>
<accession>A0A4W5MDW2</accession>
<name>A0A4W5MDW2_9TELE</name>
<dbReference type="GO" id="GO:0031267">
    <property type="term" value="F:small GTPase binding"/>
    <property type="evidence" value="ECO:0007669"/>
    <property type="project" value="TreeGrafter"/>
</dbReference>
<dbReference type="Pfam" id="PF00566">
    <property type="entry name" value="RabGAP-TBC"/>
    <property type="match status" value="1"/>
</dbReference>
<dbReference type="PROSITE" id="PS50086">
    <property type="entry name" value="TBC_RABGAP"/>
    <property type="match status" value="1"/>
</dbReference>
<evidence type="ECO:0000313" key="2">
    <source>
        <dbReference type="Ensembl" id="ENSHHUP00000036018.1"/>
    </source>
</evidence>
<dbReference type="AlphaFoldDB" id="A0A4W5MDW2"/>
<reference evidence="3" key="1">
    <citation type="submission" date="2018-06" db="EMBL/GenBank/DDBJ databases">
        <title>Genome assembly of Danube salmon.</title>
        <authorList>
            <person name="Macqueen D.J."/>
            <person name="Gundappa M.K."/>
        </authorList>
    </citation>
    <scope>NUCLEOTIDE SEQUENCE [LARGE SCALE GENOMIC DNA]</scope>
</reference>
<dbReference type="PANTHER" id="PTHR47219">
    <property type="entry name" value="RAB GTPASE-ACTIVATING PROTEIN 1-LIKE"/>
    <property type="match status" value="1"/>
</dbReference>
<dbReference type="InterPro" id="IPR050302">
    <property type="entry name" value="Rab_GAP_TBC_domain"/>
</dbReference>
<dbReference type="Gene3D" id="1.10.8.270">
    <property type="entry name" value="putative rabgap domain of human tbc1 domain family member 14 like domains"/>
    <property type="match status" value="1"/>
</dbReference>
<dbReference type="GeneTree" id="ENSGT00940000161238"/>
<evidence type="ECO:0000313" key="3">
    <source>
        <dbReference type="Proteomes" id="UP000314982"/>
    </source>
</evidence>
<dbReference type="SUPFAM" id="SSF47923">
    <property type="entry name" value="Ypt/Rab-GAP domain of gyp1p"/>
    <property type="match status" value="1"/>
</dbReference>
<proteinExistence type="predicted"/>
<dbReference type="GO" id="GO:0005096">
    <property type="term" value="F:GTPase activator activity"/>
    <property type="evidence" value="ECO:0007669"/>
    <property type="project" value="TreeGrafter"/>
</dbReference>